<comment type="caution">
    <text evidence="10">The sequence shown here is derived from an EMBL/GenBank/DDBJ whole genome shotgun (WGS) entry which is preliminary data.</text>
</comment>
<keyword evidence="2 9" id="KW-0690">Ribosome biogenesis</keyword>
<keyword evidence="3 9" id="KW-0698">rRNA processing</keyword>
<dbReference type="InterPro" id="IPR029028">
    <property type="entry name" value="Alpha/beta_knot_MTases"/>
</dbReference>
<comment type="catalytic activity">
    <reaction evidence="9">
        <text>a pseudouridine in rRNA + S-adenosyl-L-methionine = an N(1)-methylpseudouridine in rRNA + S-adenosyl-L-homocysteine + H(+)</text>
        <dbReference type="Rhea" id="RHEA:46696"/>
        <dbReference type="Rhea" id="RHEA-COMP:11634"/>
        <dbReference type="Rhea" id="RHEA-COMP:13933"/>
        <dbReference type="ChEBI" id="CHEBI:15378"/>
        <dbReference type="ChEBI" id="CHEBI:57856"/>
        <dbReference type="ChEBI" id="CHEBI:59789"/>
        <dbReference type="ChEBI" id="CHEBI:65314"/>
        <dbReference type="ChEBI" id="CHEBI:74890"/>
    </reaction>
</comment>
<dbReference type="Gene3D" id="3.40.1280.10">
    <property type="match status" value="1"/>
</dbReference>
<evidence type="ECO:0000256" key="8">
    <source>
        <dbReference type="ARBA" id="ARBA00022884"/>
    </source>
</evidence>
<evidence type="ECO:0000313" key="10">
    <source>
        <dbReference type="EMBL" id="HGI43674.1"/>
    </source>
</evidence>
<dbReference type="InterPro" id="IPR005304">
    <property type="entry name" value="Rbsml_bgen_MeTrfase_EMG1/NEP1"/>
</dbReference>
<feature type="binding site" evidence="9">
    <location>
        <position position="187"/>
    </location>
    <ligand>
        <name>S-adenosyl-L-methionine</name>
        <dbReference type="ChEBI" id="CHEBI:59789"/>
    </ligand>
</feature>
<sequence length="228" mass="25772">MEKLLLILADAGLELVPREIWHHPAVWNTAYARGKKPGEILLDISLHYAAAKALKDWRKRGRPDILLTCLLLALSTLLNRRGLLEIVIHTYGGLVIKVDPAVRIPRNYNRFVGLMEQLLLRGKVPPDSEKPLLWVSHEKLEDVVKAWNPDFAVLMHEKGERVHARELAARLSEHERPLVLVGCFQSGEFSEEVLKLGGKPFSYADEVLDAWYVVAKTLLALEDRLGIA</sequence>
<keyword evidence="7 9" id="KW-0699">rRNA-binding</keyword>
<dbReference type="PANTHER" id="PTHR12636:SF5">
    <property type="entry name" value="RIBOSOMAL RNA SMALL SUBUNIT METHYLTRANSFERASE NEP1"/>
    <property type="match status" value="1"/>
</dbReference>
<evidence type="ECO:0000256" key="7">
    <source>
        <dbReference type="ARBA" id="ARBA00022730"/>
    </source>
</evidence>
<feature type="site" description="Interaction with substrate rRNA" evidence="9">
    <location>
        <position position="103"/>
    </location>
</feature>
<evidence type="ECO:0000256" key="5">
    <source>
        <dbReference type="ARBA" id="ARBA00022679"/>
    </source>
</evidence>
<evidence type="ECO:0000256" key="4">
    <source>
        <dbReference type="ARBA" id="ARBA00022603"/>
    </source>
</evidence>
<keyword evidence="5 9" id="KW-0808">Transferase</keyword>
<feature type="binding site" evidence="9">
    <location>
        <begin position="203"/>
        <end position="208"/>
    </location>
    <ligand>
        <name>S-adenosyl-L-methionine</name>
        <dbReference type="ChEBI" id="CHEBI:59789"/>
    </ligand>
</feature>
<feature type="site" description="Stabilizes Arg-xx" evidence="9">
    <location>
        <position position="64"/>
    </location>
</feature>
<accession>A0A7C4BB88</accession>
<gene>
    <name evidence="9" type="primary">nep1</name>
    <name evidence="10" type="ORF">ENV17_04750</name>
</gene>
<dbReference type="InterPro" id="IPR023503">
    <property type="entry name" value="Ribosome_NEP1_arc"/>
</dbReference>
<keyword evidence="8 9" id="KW-0694">RNA-binding</keyword>
<comment type="similarity">
    <text evidence="1 9">Belongs to the class IV-like SAM-binding methyltransferase superfamily. RNA methyltransferase NEP1 family.</text>
</comment>
<comment type="function">
    <text evidence="9">Methyltransferase involved in ribosomal biogenesis. Specifically catalyzes the N1-methylation of the pseudouridine corresponding to position 914 in M.jannaschii 16S rRNA.</text>
</comment>
<feature type="site" description="Interaction with substrate rRNA" evidence="9">
    <location>
        <position position="110"/>
    </location>
</feature>
<keyword evidence="6 9" id="KW-0949">S-adenosyl-L-methionine</keyword>
<proteinExistence type="inferred from homology"/>
<dbReference type="GO" id="GO:0070037">
    <property type="term" value="F:rRNA (pseudouridine) methyltransferase activity"/>
    <property type="evidence" value="ECO:0007669"/>
    <property type="project" value="UniProtKB-UniRule"/>
</dbReference>
<dbReference type="GO" id="GO:0019843">
    <property type="term" value="F:rRNA binding"/>
    <property type="evidence" value="ECO:0007669"/>
    <property type="project" value="UniProtKB-UniRule"/>
</dbReference>
<dbReference type="EC" id="2.1.1.-" evidence="9"/>
<dbReference type="EMBL" id="DTFI01000111">
    <property type="protein sequence ID" value="HGI43674.1"/>
    <property type="molecule type" value="Genomic_DNA"/>
</dbReference>
<organism evidence="10">
    <name type="scientific">Thermofilum pendens</name>
    <dbReference type="NCBI Taxonomy" id="2269"/>
    <lineage>
        <taxon>Archaea</taxon>
        <taxon>Thermoproteota</taxon>
        <taxon>Thermoprotei</taxon>
        <taxon>Thermofilales</taxon>
        <taxon>Thermofilaceae</taxon>
        <taxon>Thermofilum</taxon>
    </lineage>
</organism>
<reference evidence="10" key="1">
    <citation type="journal article" date="2020" name="mSystems">
        <title>Genome- and Community-Level Interaction Insights into Carbon Utilization and Element Cycling Functions of Hydrothermarchaeota in Hydrothermal Sediment.</title>
        <authorList>
            <person name="Zhou Z."/>
            <person name="Liu Y."/>
            <person name="Xu W."/>
            <person name="Pan J."/>
            <person name="Luo Z.H."/>
            <person name="Li M."/>
        </authorList>
    </citation>
    <scope>NUCLEOTIDE SEQUENCE [LARGE SCALE GENOMIC DNA]</scope>
    <source>
        <strain evidence="10">SpSt-735</strain>
    </source>
</reference>
<evidence type="ECO:0000256" key="6">
    <source>
        <dbReference type="ARBA" id="ARBA00022691"/>
    </source>
</evidence>
<feature type="site" description="Interaction with substrate rRNA" evidence="9">
    <location>
        <position position="106"/>
    </location>
</feature>
<evidence type="ECO:0000256" key="3">
    <source>
        <dbReference type="ARBA" id="ARBA00022552"/>
    </source>
</evidence>
<dbReference type="Pfam" id="PF03587">
    <property type="entry name" value="EMG1"/>
    <property type="match status" value="1"/>
</dbReference>
<dbReference type="InterPro" id="IPR029026">
    <property type="entry name" value="tRNA_m1G_MTases_N"/>
</dbReference>
<comment type="subunit">
    <text evidence="9">Homodimer.</text>
</comment>
<feature type="site" description="Interaction with substrate rRNA" evidence="9">
    <location>
        <position position="62"/>
    </location>
</feature>
<dbReference type="HAMAP" id="MF_00554">
    <property type="entry name" value="NEP1"/>
    <property type="match status" value="1"/>
</dbReference>
<protein>
    <recommendedName>
        <fullName evidence="9">Ribosomal RNA small subunit methyltransferase Nep1</fullName>
        <ecNumber evidence="9">2.1.1.-</ecNumber>
    </recommendedName>
    <alternativeName>
        <fullName evidence="9">16S rRNA (pseudouridine-N1-)-methyltransferase Nep1</fullName>
    </alternativeName>
</protein>
<dbReference type="SUPFAM" id="SSF75217">
    <property type="entry name" value="alpha/beta knot"/>
    <property type="match status" value="1"/>
</dbReference>
<evidence type="ECO:0000256" key="1">
    <source>
        <dbReference type="ARBA" id="ARBA00008115"/>
    </source>
</evidence>
<evidence type="ECO:0000256" key="9">
    <source>
        <dbReference type="HAMAP-Rule" id="MF_00554"/>
    </source>
</evidence>
<dbReference type="GO" id="GO:0070475">
    <property type="term" value="P:rRNA base methylation"/>
    <property type="evidence" value="ECO:0007669"/>
    <property type="project" value="InterPro"/>
</dbReference>
<dbReference type="PANTHER" id="PTHR12636">
    <property type="entry name" value="NEP1/MRA1"/>
    <property type="match status" value="1"/>
</dbReference>
<keyword evidence="4 9" id="KW-0489">Methyltransferase</keyword>
<name>A0A7C4BB88_THEPE</name>
<evidence type="ECO:0000256" key="2">
    <source>
        <dbReference type="ARBA" id="ARBA00022517"/>
    </source>
</evidence>
<dbReference type="CDD" id="cd18088">
    <property type="entry name" value="Nep1-like"/>
    <property type="match status" value="1"/>
</dbReference>
<dbReference type="AlphaFoldDB" id="A0A7C4BB88"/>
<feature type="binding site" evidence="9">
    <location>
        <position position="182"/>
    </location>
    <ligand>
        <name>S-adenosyl-L-methionine</name>
        <dbReference type="ChEBI" id="CHEBI:59789"/>
    </ligand>
</feature>